<sequence length="138" mass="15545">MSLTVKIRIGFQPQDTTGLSSADKNFSRTYKGYDDIRVIHSLWGFQTNTFLVLAFAWPVQCDIWLSPPSIIGSEPKNRRTESLLASRYWSCVLPGLCEAGWRWAGGSVGWWRMSDPTLASPDYNSCVDMHIHAGDSTR</sequence>
<evidence type="ECO:0000313" key="2">
    <source>
        <dbReference type="Proteomes" id="UP001283361"/>
    </source>
</evidence>
<dbReference type="AlphaFoldDB" id="A0AAE1CQY4"/>
<comment type="caution">
    <text evidence="1">The sequence shown here is derived from an EMBL/GenBank/DDBJ whole genome shotgun (WGS) entry which is preliminary data.</text>
</comment>
<protein>
    <submittedName>
        <fullName evidence="1">Uncharacterized protein</fullName>
    </submittedName>
</protein>
<organism evidence="1 2">
    <name type="scientific">Elysia crispata</name>
    <name type="common">lettuce slug</name>
    <dbReference type="NCBI Taxonomy" id="231223"/>
    <lineage>
        <taxon>Eukaryota</taxon>
        <taxon>Metazoa</taxon>
        <taxon>Spiralia</taxon>
        <taxon>Lophotrochozoa</taxon>
        <taxon>Mollusca</taxon>
        <taxon>Gastropoda</taxon>
        <taxon>Heterobranchia</taxon>
        <taxon>Euthyneura</taxon>
        <taxon>Panpulmonata</taxon>
        <taxon>Sacoglossa</taxon>
        <taxon>Placobranchoidea</taxon>
        <taxon>Plakobranchidae</taxon>
        <taxon>Elysia</taxon>
    </lineage>
</organism>
<proteinExistence type="predicted"/>
<gene>
    <name evidence="1" type="ORF">RRG08_022073</name>
</gene>
<dbReference type="EMBL" id="JAWDGP010007114">
    <property type="protein sequence ID" value="KAK3729760.1"/>
    <property type="molecule type" value="Genomic_DNA"/>
</dbReference>
<reference evidence="1" key="1">
    <citation type="journal article" date="2023" name="G3 (Bethesda)">
        <title>A reference genome for the long-term kleptoplast-retaining sea slug Elysia crispata morphotype clarki.</title>
        <authorList>
            <person name="Eastman K.E."/>
            <person name="Pendleton A.L."/>
            <person name="Shaikh M.A."/>
            <person name="Suttiyut T."/>
            <person name="Ogas R."/>
            <person name="Tomko P."/>
            <person name="Gavelis G."/>
            <person name="Widhalm J.R."/>
            <person name="Wisecaver J.H."/>
        </authorList>
    </citation>
    <scope>NUCLEOTIDE SEQUENCE</scope>
    <source>
        <strain evidence="1">ECLA1</strain>
    </source>
</reference>
<dbReference type="Proteomes" id="UP001283361">
    <property type="component" value="Unassembled WGS sequence"/>
</dbReference>
<keyword evidence="2" id="KW-1185">Reference proteome</keyword>
<evidence type="ECO:0000313" key="1">
    <source>
        <dbReference type="EMBL" id="KAK3729760.1"/>
    </source>
</evidence>
<accession>A0AAE1CQY4</accession>
<name>A0AAE1CQY4_9GAST</name>